<name>A0A235BTD6_UNCW3</name>
<dbReference type="AlphaFoldDB" id="A0A235BTD6"/>
<dbReference type="GO" id="GO:0015288">
    <property type="term" value="F:porin activity"/>
    <property type="evidence" value="ECO:0007669"/>
    <property type="project" value="TreeGrafter"/>
</dbReference>
<keyword evidence="5" id="KW-0998">Cell outer membrane</keyword>
<gene>
    <name evidence="6" type="ORF">CH330_06225</name>
</gene>
<dbReference type="Proteomes" id="UP000215559">
    <property type="component" value="Unassembled WGS sequence"/>
</dbReference>
<dbReference type="EMBL" id="NOZP01000114">
    <property type="protein sequence ID" value="OYD15279.1"/>
    <property type="molecule type" value="Genomic_DNA"/>
</dbReference>
<sequence length="429" mass="46638">MHMLLFALLIVSPDTLNLTLDQALRIGLRQSTVQAEVKASKTQSVSTLARGITALLPSVSGSVGYGKSNGFGLPESLRAGPDWSWTGNLTINQVVFDPAVFTGLASSIVYSQYYSTDARNRQAKLVYDITTDYLNLLKAQLLRDAARAALCRADENLKVIREKHRLGSASEIDLMRFEVFKSQAEIELLKAEKSLAVAAVVFKATVNLNGEVAVQPTEELTQPAGFRVSDPDSLLAEIKRRNPGLAMAAKSNTIARINLASSVSQALPSVSAYWASNYSDSCFPSVSHQWNDNDAVSYGIRATFPLLNLKSYILNIVDRASESRRAGAASMSAALTIRSTALSAILGYEEAKKTCEYARRNLKLNRRLHELAKEQLRLGAISLADLFGVEADLAQAQATDTRALCDSYIQAAQINYLLGMARAPAKEAQ</sequence>
<evidence type="ECO:0000256" key="1">
    <source>
        <dbReference type="ARBA" id="ARBA00004442"/>
    </source>
</evidence>
<comment type="subcellular location">
    <subcellularLocation>
        <location evidence="1">Cell outer membrane</location>
    </subcellularLocation>
</comment>
<evidence type="ECO:0000256" key="2">
    <source>
        <dbReference type="ARBA" id="ARBA00022452"/>
    </source>
</evidence>
<comment type="caution">
    <text evidence="6">The sequence shown here is derived from an EMBL/GenBank/DDBJ whole genome shotgun (WGS) entry which is preliminary data.</text>
</comment>
<evidence type="ECO:0000256" key="4">
    <source>
        <dbReference type="ARBA" id="ARBA00023136"/>
    </source>
</evidence>
<protein>
    <recommendedName>
        <fullName evidence="8">Transporter</fullName>
    </recommendedName>
</protein>
<reference evidence="6 7" key="1">
    <citation type="submission" date="2017-07" db="EMBL/GenBank/DDBJ databases">
        <title>Recovery of genomes from metagenomes via a dereplication, aggregation, and scoring strategy.</title>
        <authorList>
            <person name="Sieber C.M."/>
            <person name="Probst A.J."/>
            <person name="Sharrar A."/>
            <person name="Thomas B.C."/>
            <person name="Hess M."/>
            <person name="Tringe S.G."/>
            <person name="Banfield J.F."/>
        </authorList>
    </citation>
    <scope>NUCLEOTIDE SEQUENCE [LARGE SCALE GENOMIC DNA]</scope>
    <source>
        <strain evidence="6">JGI_Cruoil_03_51_56</strain>
    </source>
</reference>
<evidence type="ECO:0000313" key="6">
    <source>
        <dbReference type="EMBL" id="OYD15279.1"/>
    </source>
</evidence>
<dbReference type="PANTHER" id="PTHR30026">
    <property type="entry name" value="OUTER MEMBRANE PROTEIN TOLC"/>
    <property type="match status" value="1"/>
</dbReference>
<accession>A0A235BTD6</accession>
<organism evidence="6 7">
    <name type="scientific">candidate division WOR-3 bacterium JGI_Cruoil_03_51_56</name>
    <dbReference type="NCBI Taxonomy" id="1973747"/>
    <lineage>
        <taxon>Bacteria</taxon>
        <taxon>Bacteria division WOR-3</taxon>
    </lineage>
</organism>
<keyword evidence="3" id="KW-0812">Transmembrane</keyword>
<proteinExistence type="predicted"/>
<dbReference type="GO" id="GO:0009279">
    <property type="term" value="C:cell outer membrane"/>
    <property type="evidence" value="ECO:0007669"/>
    <property type="project" value="UniProtKB-SubCell"/>
</dbReference>
<evidence type="ECO:0000256" key="5">
    <source>
        <dbReference type="ARBA" id="ARBA00023237"/>
    </source>
</evidence>
<evidence type="ECO:0000256" key="3">
    <source>
        <dbReference type="ARBA" id="ARBA00022692"/>
    </source>
</evidence>
<keyword evidence="2" id="KW-1134">Transmembrane beta strand</keyword>
<dbReference type="Gene3D" id="1.20.1600.10">
    <property type="entry name" value="Outer membrane efflux proteins (OEP)"/>
    <property type="match status" value="1"/>
</dbReference>
<keyword evidence="4" id="KW-0472">Membrane</keyword>
<dbReference type="PANTHER" id="PTHR30026:SF20">
    <property type="entry name" value="OUTER MEMBRANE PROTEIN TOLC"/>
    <property type="match status" value="1"/>
</dbReference>
<dbReference type="GO" id="GO:1990281">
    <property type="term" value="C:efflux pump complex"/>
    <property type="evidence" value="ECO:0007669"/>
    <property type="project" value="TreeGrafter"/>
</dbReference>
<evidence type="ECO:0000313" key="7">
    <source>
        <dbReference type="Proteomes" id="UP000215559"/>
    </source>
</evidence>
<dbReference type="InterPro" id="IPR051906">
    <property type="entry name" value="TolC-like"/>
</dbReference>
<dbReference type="SUPFAM" id="SSF56954">
    <property type="entry name" value="Outer membrane efflux proteins (OEP)"/>
    <property type="match status" value="1"/>
</dbReference>
<dbReference type="GO" id="GO:0015562">
    <property type="term" value="F:efflux transmembrane transporter activity"/>
    <property type="evidence" value="ECO:0007669"/>
    <property type="project" value="InterPro"/>
</dbReference>
<evidence type="ECO:0008006" key="8">
    <source>
        <dbReference type="Google" id="ProtNLM"/>
    </source>
</evidence>